<dbReference type="Gene3D" id="3.20.20.210">
    <property type="match status" value="1"/>
</dbReference>
<protein>
    <submittedName>
        <fullName evidence="2">Uroporphyrinogen-III decarboxylase</fullName>
    </submittedName>
</protein>
<dbReference type="HOGENOM" id="CLU_059388_0_0_9"/>
<dbReference type="PANTHER" id="PTHR47099:SF1">
    <property type="entry name" value="METHYLCOBAMIDE:COM METHYLTRANSFERASE MTBA"/>
    <property type="match status" value="1"/>
</dbReference>
<dbReference type="InterPro" id="IPR000257">
    <property type="entry name" value="Uroporphyrinogen_deCOase"/>
</dbReference>
<dbReference type="Pfam" id="PF01208">
    <property type="entry name" value="URO-D"/>
    <property type="match status" value="1"/>
</dbReference>
<dbReference type="InterPro" id="IPR052024">
    <property type="entry name" value="Methanogen_methyltrans"/>
</dbReference>
<dbReference type="GO" id="GO:0006779">
    <property type="term" value="P:porphyrin-containing compound biosynthetic process"/>
    <property type="evidence" value="ECO:0007669"/>
    <property type="project" value="InterPro"/>
</dbReference>
<dbReference type="RefSeq" id="WP_014186630.1">
    <property type="nucleotide sequence ID" value="NC_016584.1"/>
</dbReference>
<dbReference type="PANTHER" id="PTHR47099">
    <property type="entry name" value="METHYLCOBAMIDE:COM METHYLTRANSFERASE MTBA"/>
    <property type="match status" value="1"/>
</dbReference>
<evidence type="ECO:0000259" key="1">
    <source>
        <dbReference type="Pfam" id="PF01208"/>
    </source>
</evidence>
<feature type="domain" description="Uroporphyrinogen decarboxylase (URO-D)" evidence="1">
    <location>
        <begin position="176"/>
        <end position="373"/>
    </location>
</feature>
<dbReference type="AlphaFoldDB" id="G7W6W6"/>
<evidence type="ECO:0000313" key="2">
    <source>
        <dbReference type="EMBL" id="AET69823.1"/>
    </source>
</evidence>
<gene>
    <name evidence="2" type="ordered locus">Desor_4403</name>
</gene>
<dbReference type="Proteomes" id="UP000006346">
    <property type="component" value="Chromosome"/>
</dbReference>
<dbReference type="OrthoDB" id="1914371at2"/>
<dbReference type="PATRIC" id="fig|768706.3.peg.4474"/>
<reference evidence="3" key="1">
    <citation type="submission" date="2011-11" db="EMBL/GenBank/DDBJ databases">
        <title>Complete sequence of Desulfosporosinus orientis DSM 765.</title>
        <authorList>
            <person name="Lucas S."/>
            <person name="Han J."/>
            <person name="Lapidus A."/>
            <person name="Cheng J.-F."/>
            <person name="Goodwin L."/>
            <person name="Pitluck S."/>
            <person name="Peters L."/>
            <person name="Ovchinnikova G."/>
            <person name="Teshima H."/>
            <person name="Detter J.C."/>
            <person name="Han C."/>
            <person name="Tapia R."/>
            <person name="Land M."/>
            <person name="Hauser L."/>
            <person name="Kyrpides N."/>
            <person name="Ivanova N."/>
            <person name="Pagani I."/>
            <person name="Pester M."/>
            <person name="Spring S."/>
            <person name="Ollivier B."/>
            <person name="Rattei T."/>
            <person name="Klenk H.-P."/>
            <person name="Wagner M."/>
            <person name="Loy A."/>
            <person name="Woyke T."/>
        </authorList>
    </citation>
    <scope>NUCLEOTIDE SEQUENCE [LARGE SCALE GENOMIC DNA]</scope>
    <source>
        <strain evidence="3">ATCC 19365 / DSM 765 / NCIMB 8382 / VKM B-1628</strain>
    </source>
</reference>
<dbReference type="KEGG" id="dor:Desor_4403"/>
<name>G7W6W6_DESOD</name>
<sequence length="380" mass="44056">MGITGWDRIKAACALEKTDRVAICPALYRSAAGALQGMTQAETQLNPEKALDAMLKTYDDFGGWDALYTSLPDTETMWLFYYRSPIRWKLAGRELPEDYQAQVFETEALSYDEYDRIIEEGFDKFFDEEYIFRITDWTPEEKEKKIAEQNLVIERAATEWQKRGVQDFFGSGRAHPFFNLSIMRSLEKFTEDLYFKPDKVEQAIKKMTDEMIPRVIQECKDYGVNYFSLNELRASTYFYPLEIFERFWMPYTLQIVDALWSEGIVTNLLVQTNWDKNLPYFKHFPKGAVCLGLDGSTNIFEAKKLLDGWCSFHGDVPPQMVALEKPETVANYTKKLIDEVGYNGGLILNIGCEMPPDTKPENFRAFLETGKNYEASKRQI</sequence>
<dbReference type="SUPFAM" id="SSF51726">
    <property type="entry name" value="UROD/MetE-like"/>
    <property type="match status" value="1"/>
</dbReference>
<dbReference type="GO" id="GO:0004853">
    <property type="term" value="F:uroporphyrinogen decarboxylase activity"/>
    <property type="evidence" value="ECO:0007669"/>
    <property type="project" value="InterPro"/>
</dbReference>
<dbReference type="EMBL" id="CP003108">
    <property type="protein sequence ID" value="AET69823.1"/>
    <property type="molecule type" value="Genomic_DNA"/>
</dbReference>
<dbReference type="eggNOG" id="COG0407">
    <property type="taxonomic scope" value="Bacteria"/>
</dbReference>
<dbReference type="STRING" id="768706.Desor_4403"/>
<organism evidence="2 3">
    <name type="scientific">Desulfosporosinus orientis (strain ATCC 19365 / DSM 765 / NCIMB 8382 / VKM B-1628 / Singapore I)</name>
    <name type="common">Desulfotomaculum orientis</name>
    <dbReference type="NCBI Taxonomy" id="768706"/>
    <lineage>
        <taxon>Bacteria</taxon>
        <taxon>Bacillati</taxon>
        <taxon>Bacillota</taxon>
        <taxon>Clostridia</taxon>
        <taxon>Eubacteriales</taxon>
        <taxon>Desulfitobacteriaceae</taxon>
        <taxon>Desulfosporosinus</taxon>
    </lineage>
</organism>
<reference evidence="2 3" key="2">
    <citation type="journal article" date="2012" name="J. Bacteriol.">
        <title>Complete genome sequences of Desulfosporosinus orientis DSM765T, Desulfosporosinus youngiae DSM17734T, Desulfosporosinus meridiei DSM13257T, and Desulfosporosinus acidiphilus DSM22704T.</title>
        <authorList>
            <person name="Pester M."/>
            <person name="Brambilla E."/>
            <person name="Alazard D."/>
            <person name="Rattei T."/>
            <person name="Weinmaier T."/>
            <person name="Han J."/>
            <person name="Lucas S."/>
            <person name="Lapidus A."/>
            <person name="Cheng J.F."/>
            <person name="Goodwin L."/>
            <person name="Pitluck S."/>
            <person name="Peters L."/>
            <person name="Ovchinnikova G."/>
            <person name="Teshima H."/>
            <person name="Detter J.C."/>
            <person name="Han C.S."/>
            <person name="Tapia R."/>
            <person name="Land M.L."/>
            <person name="Hauser L."/>
            <person name="Kyrpides N.C."/>
            <person name="Ivanova N.N."/>
            <person name="Pagani I."/>
            <person name="Huntmann M."/>
            <person name="Wei C.L."/>
            <person name="Davenport K.W."/>
            <person name="Daligault H."/>
            <person name="Chain P.S."/>
            <person name="Chen A."/>
            <person name="Mavromatis K."/>
            <person name="Markowitz V."/>
            <person name="Szeto E."/>
            <person name="Mikhailova N."/>
            <person name="Pati A."/>
            <person name="Wagner M."/>
            <person name="Woyke T."/>
            <person name="Ollivier B."/>
            <person name="Klenk H.P."/>
            <person name="Spring S."/>
            <person name="Loy A."/>
        </authorList>
    </citation>
    <scope>NUCLEOTIDE SEQUENCE [LARGE SCALE GENOMIC DNA]</scope>
    <source>
        <strain evidence="3">ATCC 19365 / DSM 765 / NCIMB 8382 / VKM B-1628</strain>
    </source>
</reference>
<proteinExistence type="predicted"/>
<keyword evidence="3" id="KW-1185">Reference proteome</keyword>
<evidence type="ECO:0000313" key="3">
    <source>
        <dbReference type="Proteomes" id="UP000006346"/>
    </source>
</evidence>
<dbReference type="InterPro" id="IPR038071">
    <property type="entry name" value="UROD/MetE-like_sf"/>
</dbReference>
<accession>G7W6W6</accession>